<dbReference type="OrthoDB" id="3218226at2759"/>
<dbReference type="InParanoid" id="K5VBZ2"/>
<dbReference type="HOGENOM" id="CLU_2831992_0_0_1"/>
<dbReference type="KEGG" id="pco:PHACADRAFT_202592"/>
<protein>
    <recommendedName>
        <fullName evidence="1">Chromo domain-containing protein</fullName>
    </recommendedName>
</protein>
<evidence type="ECO:0000313" key="2">
    <source>
        <dbReference type="EMBL" id="EKM48618.1"/>
    </source>
</evidence>
<dbReference type="InterPro" id="IPR023780">
    <property type="entry name" value="Chromo_domain"/>
</dbReference>
<gene>
    <name evidence="2" type="ORF">PHACADRAFT_202592</name>
</gene>
<reference evidence="2 3" key="1">
    <citation type="journal article" date="2012" name="BMC Genomics">
        <title>Comparative genomics of the white-rot fungi, Phanerochaete carnosa and P. chrysosporium, to elucidate the genetic basis of the distinct wood types they colonize.</title>
        <authorList>
            <person name="Suzuki H."/>
            <person name="MacDonald J."/>
            <person name="Syed K."/>
            <person name="Salamov A."/>
            <person name="Hori C."/>
            <person name="Aerts A."/>
            <person name="Henrissat B."/>
            <person name="Wiebenga A."/>
            <person name="vanKuyk P.A."/>
            <person name="Barry K."/>
            <person name="Lindquist E."/>
            <person name="LaButti K."/>
            <person name="Lapidus A."/>
            <person name="Lucas S."/>
            <person name="Coutinho P."/>
            <person name="Gong Y."/>
            <person name="Samejima M."/>
            <person name="Mahadevan R."/>
            <person name="Abou-Zaid M."/>
            <person name="de Vries R.P."/>
            <person name="Igarashi K."/>
            <person name="Yadav J.S."/>
            <person name="Grigoriev I.V."/>
            <person name="Master E.R."/>
        </authorList>
    </citation>
    <scope>NUCLEOTIDE SEQUENCE [LARGE SCALE GENOMIC DNA]</scope>
    <source>
        <strain evidence="2 3">HHB-10118-sp</strain>
    </source>
</reference>
<accession>K5VBZ2</accession>
<name>K5VBZ2_PHACS</name>
<dbReference type="RefSeq" id="XP_007402830.1">
    <property type="nucleotide sequence ID" value="XM_007402768.1"/>
</dbReference>
<dbReference type="Pfam" id="PF00385">
    <property type="entry name" value="Chromo"/>
    <property type="match status" value="1"/>
</dbReference>
<dbReference type="SUPFAM" id="SSF54160">
    <property type="entry name" value="Chromo domain-like"/>
    <property type="match status" value="1"/>
</dbReference>
<dbReference type="GO" id="GO:0006338">
    <property type="term" value="P:chromatin remodeling"/>
    <property type="evidence" value="ECO:0007669"/>
    <property type="project" value="UniProtKB-ARBA"/>
</dbReference>
<keyword evidence="3" id="KW-1185">Reference proteome</keyword>
<organism evidence="2 3">
    <name type="scientific">Phanerochaete carnosa (strain HHB-10118-sp)</name>
    <name type="common">White-rot fungus</name>
    <name type="synonym">Peniophora carnosa</name>
    <dbReference type="NCBI Taxonomy" id="650164"/>
    <lineage>
        <taxon>Eukaryota</taxon>
        <taxon>Fungi</taxon>
        <taxon>Dikarya</taxon>
        <taxon>Basidiomycota</taxon>
        <taxon>Agaricomycotina</taxon>
        <taxon>Agaricomycetes</taxon>
        <taxon>Polyporales</taxon>
        <taxon>Phanerochaetaceae</taxon>
        <taxon>Phanerochaete</taxon>
    </lineage>
</organism>
<dbReference type="SMART" id="SM00298">
    <property type="entry name" value="CHROMO"/>
    <property type="match status" value="1"/>
</dbReference>
<dbReference type="InterPro" id="IPR000953">
    <property type="entry name" value="Chromo/chromo_shadow_dom"/>
</dbReference>
<dbReference type="InterPro" id="IPR016197">
    <property type="entry name" value="Chromo-like_dom_sf"/>
</dbReference>
<evidence type="ECO:0000313" key="3">
    <source>
        <dbReference type="Proteomes" id="UP000008370"/>
    </source>
</evidence>
<dbReference type="EMBL" id="JH930874">
    <property type="protein sequence ID" value="EKM48618.1"/>
    <property type="molecule type" value="Genomic_DNA"/>
</dbReference>
<dbReference type="AlphaFoldDB" id="K5VBZ2"/>
<feature type="domain" description="Chromo" evidence="1">
    <location>
        <begin position="18"/>
        <end position="66"/>
    </location>
</feature>
<evidence type="ECO:0000259" key="1">
    <source>
        <dbReference type="PROSITE" id="PS50013"/>
    </source>
</evidence>
<dbReference type="Proteomes" id="UP000008370">
    <property type="component" value="Unassembled WGS sequence"/>
</dbReference>
<dbReference type="GeneID" id="18911923"/>
<dbReference type="PROSITE" id="PS50013">
    <property type="entry name" value="CHROMO_2"/>
    <property type="match status" value="1"/>
</dbReference>
<proteinExistence type="predicted"/>
<dbReference type="Gene3D" id="2.40.50.40">
    <property type="match status" value="1"/>
</dbReference>
<sequence>MSKVIPLLPVIVNNEEEYKVEKILDSCIYRRQLQYLIKWKEYRQGANKWIPAKDVHAKEHQTPQLL</sequence>